<dbReference type="Pfam" id="PF06114">
    <property type="entry name" value="Peptidase_M78"/>
    <property type="match status" value="1"/>
</dbReference>
<accession>A0A838CHJ6</accession>
<evidence type="ECO:0000313" key="2">
    <source>
        <dbReference type="EMBL" id="MBA1834133.1"/>
    </source>
</evidence>
<gene>
    <name evidence="2" type="ORF">HMC16_00020</name>
</gene>
<evidence type="ECO:0000313" key="3">
    <source>
        <dbReference type="Proteomes" id="UP000581408"/>
    </source>
</evidence>
<dbReference type="RefSeq" id="WP_181193742.1">
    <property type="nucleotide sequence ID" value="NZ_JABFEE010000001.1"/>
</dbReference>
<name>A0A838CHJ6_9CORY</name>
<dbReference type="AlphaFoldDB" id="A0A838CHJ6"/>
<dbReference type="Gene3D" id="1.10.10.2910">
    <property type="match status" value="1"/>
</dbReference>
<protein>
    <submittedName>
        <fullName evidence="2">ImmA/IrrE family metallo-endopeptidase</fullName>
    </submittedName>
</protein>
<sequence length="136" mass="14730">MKALAKDPSLVEMALEAGIDVVTHHGGDKGRWHPATRTISLRDDLPARARRCTLAHELGHAVLGHAAGPDLPQWVVDKQERAADRWAAETLISEDAYKSAEAALGPHPGAIAAELGVTVHILDVWRTMNQQSIHCI</sequence>
<feature type="domain" description="IrrE N-terminal-like" evidence="1">
    <location>
        <begin position="18"/>
        <end position="122"/>
    </location>
</feature>
<dbReference type="EMBL" id="JABFEE010000001">
    <property type="protein sequence ID" value="MBA1834133.1"/>
    <property type="molecule type" value="Genomic_DNA"/>
</dbReference>
<comment type="caution">
    <text evidence="2">The sequence shown here is derived from an EMBL/GenBank/DDBJ whole genome shotgun (WGS) entry which is preliminary data.</text>
</comment>
<dbReference type="InterPro" id="IPR010359">
    <property type="entry name" value="IrrE_HExxH"/>
</dbReference>
<dbReference type="Proteomes" id="UP000581408">
    <property type="component" value="Unassembled WGS sequence"/>
</dbReference>
<reference evidence="2 3" key="1">
    <citation type="submission" date="2020-05" db="EMBL/GenBank/DDBJ databases">
        <title>Descriptions of Corynebacterium xxxx sp. nov., Corynebacterium yyyy sp. nov. and Corynebacterium zzzz sp. nov.</title>
        <authorList>
            <person name="Zhang G."/>
        </authorList>
    </citation>
    <scope>NUCLEOTIDE SEQUENCE [LARGE SCALE GENOMIC DNA]</scope>
    <source>
        <strain evidence="3">zg-915</strain>
    </source>
</reference>
<proteinExistence type="predicted"/>
<evidence type="ECO:0000259" key="1">
    <source>
        <dbReference type="Pfam" id="PF06114"/>
    </source>
</evidence>
<organism evidence="2 3">
    <name type="scientific">Corynebacterium wankanglinii</name>
    <dbReference type="NCBI Taxonomy" id="2735136"/>
    <lineage>
        <taxon>Bacteria</taxon>
        <taxon>Bacillati</taxon>
        <taxon>Actinomycetota</taxon>
        <taxon>Actinomycetes</taxon>
        <taxon>Mycobacteriales</taxon>
        <taxon>Corynebacteriaceae</taxon>
        <taxon>Corynebacterium</taxon>
    </lineage>
</organism>